<evidence type="ECO:0000313" key="4">
    <source>
        <dbReference type="Proteomes" id="UP001050975"/>
    </source>
</evidence>
<gene>
    <name evidence="3" type="ORF">MiSe_21100</name>
</gene>
<evidence type="ECO:0000313" key="3">
    <source>
        <dbReference type="EMBL" id="GET37357.1"/>
    </source>
</evidence>
<keyword evidence="4" id="KW-1185">Reference proteome</keyword>
<accession>A0AAV3XAQ6</accession>
<dbReference type="EMBL" id="BLAY01000027">
    <property type="protein sequence ID" value="GET37357.1"/>
    <property type="molecule type" value="Genomic_DNA"/>
</dbReference>
<feature type="coiled-coil region" evidence="1">
    <location>
        <begin position="99"/>
        <end position="126"/>
    </location>
</feature>
<dbReference type="AlphaFoldDB" id="A0AAV3XAQ6"/>
<dbReference type="RefSeq" id="WP_226578693.1">
    <property type="nucleotide sequence ID" value="NZ_BLAY01000027.1"/>
</dbReference>
<feature type="compositionally biased region" description="Basic and acidic residues" evidence="2">
    <location>
        <begin position="177"/>
        <end position="190"/>
    </location>
</feature>
<sequence>MAKHKEYKSVSEFPLHTEKLSRDELEATYQNIRNTYRSLTISRGQLVRRQNETKANLITLQQKFKQTTTTLEKVNAETEKLQKSLAHSVEAQQQLKSWGNSLNEEVKDLKEQMNATTQLIEEFESVYARVSNDKGPLSVGRRLLLLLKAAHRLLNTDIKDLIPKKLPPQQSESWTEETPRAIGRDLLDNK</sequence>
<comment type="caution">
    <text evidence="3">The sequence shown here is derived from an EMBL/GenBank/DDBJ whole genome shotgun (WGS) entry which is preliminary data.</text>
</comment>
<evidence type="ECO:0000256" key="1">
    <source>
        <dbReference type="SAM" id="Coils"/>
    </source>
</evidence>
<proteinExistence type="predicted"/>
<feature type="region of interest" description="Disordered" evidence="2">
    <location>
        <begin position="164"/>
        <end position="190"/>
    </location>
</feature>
<keyword evidence="1" id="KW-0175">Coiled coil</keyword>
<organism evidence="3 4">
    <name type="scientific">Microseira wollei NIES-4236</name>
    <dbReference type="NCBI Taxonomy" id="2530354"/>
    <lineage>
        <taxon>Bacteria</taxon>
        <taxon>Bacillati</taxon>
        <taxon>Cyanobacteriota</taxon>
        <taxon>Cyanophyceae</taxon>
        <taxon>Oscillatoriophycideae</taxon>
        <taxon>Aerosakkonematales</taxon>
        <taxon>Aerosakkonemataceae</taxon>
        <taxon>Microseira</taxon>
    </lineage>
</organism>
<name>A0AAV3XAQ6_9CYAN</name>
<evidence type="ECO:0000256" key="2">
    <source>
        <dbReference type="SAM" id="MobiDB-lite"/>
    </source>
</evidence>
<dbReference type="Proteomes" id="UP001050975">
    <property type="component" value="Unassembled WGS sequence"/>
</dbReference>
<dbReference type="Gene3D" id="1.20.5.170">
    <property type="match status" value="1"/>
</dbReference>
<reference evidence="3" key="1">
    <citation type="submission" date="2019-10" db="EMBL/GenBank/DDBJ databases">
        <title>Draft genome sequece of Microseira wollei NIES-4236.</title>
        <authorList>
            <person name="Yamaguchi H."/>
            <person name="Suzuki S."/>
            <person name="Kawachi M."/>
        </authorList>
    </citation>
    <scope>NUCLEOTIDE SEQUENCE</scope>
    <source>
        <strain evidence="3">NIES-4236</strain>
    </source>
</reference>
<protein>
    <submittedName>
        <fullName evidence="3">Uncharacterized protein</fullName>
    </submittedName>
</protein>